<dbReference type="EMBL" id="SSTE01003468">
    <property type="protein sequence ID" value="KAA0063107.1"/>
    <property type="molecule type" value="Genomic_DNA"/>
</dbReference>
<evidence type="ECO:0000313" key="2">
    <source>
        <dbReference type="EMBL" id="KAA0063107.1"/>
    </source>
</evidence>
<sequence length="97" mass="11107">MMVGKDKKTEFDMATFGRVDDQEVLKNFDWSTFSYTHLQQFENNSTGKEGKKAFKESHIQGDDNMDIEEDESRADCNNSDTNTPTDSMIVSHLITMT</sequence>
<evidence type="ECO:0000256" key="1">
    <source>
        <dbReference type="SAM" id="MobiDB-lite"/>
    </source>
</evidence>
<proteinExistence type="predicted"/>
<accession>A0A5A7V7Z4</accession>
<feature type="compositionally biased region" description="Polar residues" evidence="1">
    <location>
        <begin position="75"/>
        <end position="88"/>
    </location>
</feature>
<feature type="compositionally biased region" description="Acidic residues" evidence="1">
    <location>
        <begin position="63"/>
        <end position="72"/>
    </location>
</feature>
<name>A0A5A7V7Z4_CUCMM</name>
<comment type="caution">
    <text evidence="2">The sequence shown here is derived from an EMBL/GenBank/DDBJ whole genome shotgun (WGS) entry which is preliminary data.</text>
</comment>
<gene>
    <name evidence="2" type="ORF">E6C27_scaffold1337G00150</name>
</gene>
<feature type="region of interest" description="Disordered" evidence="1">
    <location>
        <begin position="58"/>
        <end position="88"/>
    </location>
</feature>
<organism evidence="2 3">
    <name type="scientific">Cucumis melo var. makuwa</name>
    <name type="common">Oriental melon</name>
    <dbReference type="NCBI Taxonomy" id="1194695"/>
    <lineage>
        <taxon>Eukaryota</taxon>
        <taxon>Viridiplantae</taxon>
        <taxon>Streptophyta</taxon>
        <taxon>Embryophyta</taxon>
        <taxon>Tracheophyta</taxon>
        <taxon>Spermatophyta</taxon>
        <taxon>Magnoliopsida</taxon>
        <taxon>eudicotyledons</taxon>
        <taxon>Gunneridae</taxon>
        <taxon>Pentapetalae</taxon>
        <taxon>rosids</taxon>
        <taxon>fabids</taxon>
        <taxon>Cucurbitales</taxon>
        <taxon>Cucurbitaceae</taxon>
        <taxon>Benincaseae</taxon>
        <taxon>Cucumis</taxon>
    </lineage>
</organism>
<dbReference type="AlphaFoldDB" id="A0A5A7V7Z4"/>
<dbReference type="OrthoDB" id="1930729at2759"/>
<reference evidence="2 3" key="1">
    <citation type="submission" date="2019-08" db="EMBL/GenBank/DDBJ databases">
        <title>Draft genome sequences of two oriental melons (Cucumis melo L. var makuwa).</title>
        <authorList>
            <person name="Kwon S.-Y."/>
        </authorList>
    </citation>
    <scope>NUCLEOTIDE SEQUENCE [LARGE SCALE GENOMIC DNA]</scope>
    <source>
        <strain evidence="3">cv. SW 3</strain>
        <tissue evidence="2">Leaf</tissue>
    </source>
</reference>
<dbReference type="Proteomes" id="UP000321393">
    <property type="component" value="Unassembled WGS sequence"/>
</dbReference>
<evidence type="ECO:0000313" key="3">
    <source>
        <dbReference type="Proteomes" id="UP000321393"/>
    </source>
</evidence>
<protein>
    <submittedName>
        <fullName evidence="2">Ulp1-like peptidase</fullName>
    </submittedName>
</protein>